<protein>
    <submittedName>
        <fullName evidence="2">Uncharacterized protein</fullName>
    </submittedName>
</protein>
<dbReference type="Proteomes" id="UP000828390">
    <property type="component" value="Unassembled WGS sequence"/>
</dbReference>
<name>A0A9D4B8M1_DREPO</name>
<evidence type="ECO:0000256" key="1">
    <source>
        <dbReference type="SAM" id="MobiDB-lite"/>
    </source>
</evidence>
<accession>A0A9D4B8M1</accession>
<evidence type="ECO:0000313" key="2">
    <source>
        <dbReference type="EMBL" id="KAH3693301.1"/>
    </source>
</evidence>
<reference evidence="2" key="2">
    <citation type="submission" date="2020-11" db="EMBL/GenBank/DDBJ databases">
        <authorList>
            <person name="McCartney M.A."/>
            <person name="Auch B."/>
            <person name="Kono T."/>
            <person name="Mallez S."/>
            <person name="Becker A."/>
            <person name="Gohl D.M."/>
            <person name="Silverstein K.A.T."/>
            <person name="Koren S."/>
            <person name="Bechman K.B."/>
            <person name="Herman A."/>
            <person name="Abrahante J.E."/>
            <person name="Garbe J."/>
        </authorList>
    </citation>
    <scope>NUCLEOTIDE SEQUENCE</scope>
    <source>
        <strain evidence="2">Duluth1</strain>
        <tissue evidence="2">Whole animal</tissue>
    </source>
</reference>
<keyword evidence="3" id="KW-1185">Reference proteome</keyword>
<reference evidence="2" key="1">
    <citation type="journal article" date="2019" name="bioRxiv">
        <title>The Genome of the Zebra Mussel, Dreissena polymorpha: A Resource for Invasive Species Research.</title>
        <authorList>
            <person name="McCartney M.A."/>
            <person name="Auch B."/>
            <person name="Kono T."/>
            <person name="Mallez S."/>
            <person name="Zhang Y."/>
            <person name="Obille A."/>
            <person name="Becker A."/>
            <person name="Abrahante J.E."/>
            <person name="Garbe J."/>
            <person name="Badalamenti J.P."/>
            <person name="Herman A."/>
            <person name="Mangelson H."/>
            <person name="Liachko I."/>
            <person name="Sullivan S."/>
            <person name="Sone E.D."/>
            <person name="Koren S."/>
            <person name="Silverstein K.A.T."/>
            <person name="Beckman K.B."/>
            <person name="Gohl D.M."/>
        </authorList>
    </citation>
    <scope>NUCLEOTIDE SEQUENCE</scope>
    <source>
        <strain evidence="2">Duluth1</strain>
        <tissue evidence="2">Whole animal</tissue>
    </source>
</reference>
<sequence length="89" mass="10227">MLVNAVGKEQQEREQEKEQESGDIKENECDDDAKNTNNFVKETAKRGWKILKRHIDELTNKKSIKSPTVSMAVVQGIDVQRLPRASRFI</sequence>
<proteinExistence type="predicted"/>
<dbReference type="EMBL" id="JAIWYP010000017">
    <property type="protein sequence ID" value="KAH3693301.1"/>
    <property type="molecule type" value="Genomic_DNA"/>
</dbReference>
<gene>
    <name evidence="2" type="ORF">DPMN_192705</name>
</gene>
<evidence type="ECO:0000313" key="3">
    <source>
        <dbReference type="Proteomes" id="UP000828390"/>
    </source>
</evidence>
<dbReference type="AlphaFoldDB" id="A0A9D4B8M1"/>
<feature type="compositionally biased region" description="Basic and acidic residues" evidence="1">
    <location>
        <begin position="9"/>
        <end position="27"/>
    </location>
</feature>
<feature type="region of interest" description="Disordered" evidence="1">
    <location>
        <begin position="1"/>
        <end position="35"/>
    </location>
</feature>
<organism evidence="2 3">
    <name type="scientific">Dreissena polymorpha</name>
    <name type="common">Zebra mussel</name>
    <name type="synonym">Mytilus polymorpha</name>
    <dbReference type="NCBI Taxonomy" id="45954"/>
    <lineage>
        <taxon>Eukaryota</taxon>
        <taxon>Metazoa</taxon>
        <taxon>Spiralia</taxon>
        <taxon>Lophotrochozoa</taxon>
        <taxon>Mollusca</taxon>
        <taxon>Bivalvia</taxon>
        <taxon>Autobranchia</taxon>
        <taxon>Heteroconchia</taxon>
        <taxon>Euheterodonta</taxon>
        <taxon>Imparidentia</taxon>
        <taxon>Neoheterodontei</taxon>
        <taxon>Myida</taxon>
        <taxon>Dreissenoidea</taxon>
        <taxon>Dreissenidae</taxon>
        <taxon>Dreissena</taxon>
    </lineage>
</organism>
<comment type="caution">
    <text evidence="2">The sequence shown here is derived from an EMBL/GenBank/DDBJ whole genome shotgun (WGS) entry which is preliminary data.</text>
</comment>